<feature type="transmembrane region" description="Helical" evidence="1">
    <location>
        <begin position="82"/>
        <end position="101"/>
    </location>
</feature>
<evidence type="ECO:0000256" key="1">
    <source>
        <dbReference type="SAM" id="Phobius"/>
    </source>
</evidence>
<dbReference type="RefSeq" id="WP_091314115.1">
    <property type="nucleotide sequence ID" value="NZ_FNSO01000004.1"/>
</dbReference>
<dbReference type="InterPro" id="IPR008338">
    <property type="entry name" value="Capsule_biosynth_CapC"/>
</dbReference>
<proteinExistence type="predicted"/>
<dbReference type="AlphaFoldDB" id="A0A1H4XQK1"/>
<dbReference type="Proteomes" id="UP000199622">
    <property type="component" value="Unassembled WGS sequence"/>
</dbReference>
<name>A0A1H4XQK1_9PSEU</name>
<feature type="transmembrane region" description="Helical" evidence="1">
    <location>
        <begin position="107"/>
        <end position="126"/>
    </location>
</feature>
<accession>A0A1H4XQK1</accession>
<keyword evidence="1" id="KW-1133">Transmembrane helix</keyword>
<keyword evidence="1" id="KW-0472">Membrane</keyword>
<dbReference type="EMBL" id="FNSO01000004">
    <property type="protein sequence ID" value="SED07916.1"/>
    <property type="molecule type" value="Genomic_DNA"/>
</dbReference>
<dbReference type="OrthoDB" id="48792at2"/>
<evidence type="ECO:0000313" key="2">
    <source>
        <dbReference type="EMBL" id="SED07916.1"/>
    </source>
</evidence>
<keyword evidence="1" id="KW-0812">Transmembrane</keyword>
<gene>
    <name evidence="2" type="ORF">SAMN04489727_6314</name>
</gene>
<keyword evidence="3" id="KW-1185">Reference proteome</keyword>
<feature type="transmembrane region" description="Helical" evidence="1">
    <location>
        <begin position="12"/>
        <end position="32"/>
    </location>
</feature>
<reference evidence="3" key="1">
    <citation type="submission" date="2016-10" db="EMBL/GenBank/DDBJ databases">
        <authorList>
            <person name="Varghese N."/>
            <person name="Submissions S."/>
        </authorList>
    </citation>
    <scope>NUCLEOTIDE SEQUENCE [LARGE SCALE GENOMIC DNA]</scope>
    <source>
        <strain evidence="3">DSM 44544</strain>
    </source>
</reference>
<dbReference type="STRING" id="208445.SAMN04489727_6314"/>
<dbReference type="PRINTS" id="PR01759">
    <property type="entry name" value="CAPSULEPROTC"/>
</dbReference>
<protein>
    <submittedName>
        <fullName evidence="2">Poly-gamma-glutamate biosynthesis protein PgsC/CapC</fullName>
    </submittedName>
</protein>
<feature type="transmembrane region" description="Helical" evidence="1">
    <location>
        <begin position="138"/>
        <end position="157"/>
    </location>
</feature>
<dbReference type="GO" id="GO:0045227">
    <property type="term" value="P:capsule polysaccharide biosynthetic process"/>
    <property type="evidence" value="ECO:0007669"/>
    <property type="project" value="InterPro"/>
</dbReference>
<feature type="transmembrane region" description="Helical" evidence="1">
    <location>
        <begin position="52"/>
        <end position="70"/>
    </location>
</feature>
<organism evidence="2 3">
    <name type="scientific">Amycolatopsis tolypomycina</name>
    <dbReference type="NCBI Taxonomy" id="208445"/>
    <lineage>
        <taxon>Bacteria</taxon>
        <taxon>Bacillati</taxon>
        <taxon>Actinomycetota</taxon>
        <taxon>Actinomycetes</taxon>
        <taxon>Pseudonocardiales</taxon>
        <taxon>Pseudonocardiaceae</taxon>
        <taxon>Amycolatopsis</taxon>
    </lineage>
</organism>
<sequence length="160" mass="17243">MLTATVTAEVAVLGIAIGLVFSLGCYLLSNLSPGGMITPGWLALALITDPRRLWIIAAVTVATYFGARLLQKFVILYGKRLFAAVLLLGVFLQLTIFLFLLRDHPFLFSRGTLGFIVPGLIAYQCVRQPIKATLASTGIVTLLAYVVLLSGVLLNLLPHS</sequence>
<dbReference type="Pfam" id="PF14102">
    <property type="entry name" value="Caps_synth_CapC"/>
    <property type="match status" value="1"/>
</dbReference>
<evidence type="ECO:0000313" key="3">
    <source>
        <dbReference type="Proteomes" id="UP000199622"/>
    </source>
</evidence>
<dbReference type="GO" id="GO:0016020">
    <property type="term" value="C:membrane"/>
    <property type="evidence" value="ECO:0007669"/>
    <property type="project" value="InterPro"/>
</dbReference>